<reference evidence="2 3" key="1">
    <citation type="submission" date="2024-09" db="EMBL/GenBank/DDBJ databases">
        <authorList>
            <person name="Sun Q."/>
            <person name="Mori K."/>
        </authorList>
    </citation>
    <scope>NUCLEOTIDE SEQUENCE [LARGE SCALE GENOMIC DNA]</scope>
    <source>
        <strain evidence="2 3">TBRC 4938</strain>
    </source>
</reference>
<comment type="caution">
    <text evidence="2">The sequence shown here is derived from an EMBL/GenBank/DDBJ whole genome shotgun (WGS) entry which is preliminary data.</text>
</comment>
<accession>A0ABV6AKC3</accession>
<dbReference type="RefSeq" id="WP_377263892.1">
    <property type="nucleotide sequence ID" value="NZ_JBHMAA010000024.1"/>
</dbReference>
<proteinExistence type="predicted"/>
<name>A0ABV6AKC3_9HYPH</name>
<evidence type="ECO:0000313" key="3">
    <source>
        <dbReference type="Proteomes" id="UP001589692"/>
    </source>
</evidence>
<dbReference type="Proteomes" id="UP001589692">
    <property type="component" value="Unassembled WGS sequence"/>
</dbReference>
<evidence type="ECO:0000256" key="1">
    <source>
        <dbReference type="SAM" id="Phobius"/>
    </source>
</evidence>
<protein>
    <submittedName>
        <fullName evidence="2">DUF6030 family protein</fullName>
    </submittedName>
</protein>
<dbReference type="InterPro" id="IPR046071">
    <property type="entry name" value="DUF6030"/>
</dbReference>
<keyword evidence="1" id="KW-0472">Membrane</keyword>
<organism evidence="2 3">
    <name type="scientific">Rhizobium puerariae</name>
    <dbReference type="NCBI Taxonomy" id="1585791"/>
    <lineage>
        <taxon>Bacteria</taxon>
        <taxon>Pseudomonadati</taxon>
        <taxon>Pseudomonadota</taxon>
        <taxon>Alphaproteobacteria</taxon>
        <taxon>Hyphomicrobiales</taxon>
        <taxon>Rhizobiaceae</taxon>
        <taxon>Rhizobium/Agrobacterium group</taxon>
        <taxon>Rhizobium</taxon>
    </lineage>
</organism>
<keyword evidence="3" id="KW-1185">Reference proteome</keyword>
<feature type="transmembrane region" description="Helical" evidence="1">
    <location>
        <begin position="21"/>
        <end position="44"/>
    </location>
</feature>
<dbReference type="EMBL" id="JBHMAA010000024">
    <property type="protein sequence ID" value="MFB9951065.1"/>
    <property type="molecule type" value="Genomic_DNA"/>
</dbReference>
<dbReference type="Pfam" id="PF19495">
    <property type="entry name" value="DUF6030"/>
    <property type="match status" value="1"/>
</dbReference>
<gene>
    <name evidence="2" type="ORF">ACFFP0_19635</name>
</gene>
<keyword evidence="1" id="KW-0812">Transmembrane</keyword>
<sequence length="286" mass="31604">MPEEDKADILTPADRRRRQRAAILVFSLFLTGVLTLLATTVLAVNNGRNYKRLVRQLGLESYLLPSPPPPDLRVGRLRQLPPSDRFPPRLLAAGLERVALLDKTAPFSAEESCNLLKSEKGTEPTFTTGANDWECLFFEEYGSAAERASLFVHVRGVLPDAMRTFRMKLSLTDPPVEPEVVGAAVAALGRFGLPMTPETTAYLIERLSARDEFTSVVENYRMSFSQEIMDRRRYNLLILPRPQTMACGEPVSPPPDKGARSTYRMPVGCLSLGPTPSGPASLFPEG</sequence>
<keyword evidence="1" id="KW-1133">Transmembrane helix</keyword>
<evidence type="ECO:0000313" key="2">
    <source>
        <dbReference type="EMBL" id="MFB9951065.1"/>
    </source>
</evidence>